<dbReference type="Pfam" id="PF18737">
    <property type="entry name" value="HEPN_MAE_28990"/>
    <property type="match status" value="1"/>
</dbReference>
<organism evidence="2 3">
    <name type="scientific">Macrococcoides caseolyticum</name>
    <dbReference type="NCBI Taxonomy" id="69966"/>
    <lineage>
        <taxon>Bacteria</taxon>
        <taxon>Bacillati</taxon>
        <taxon>Bacillota</taxon>
        <taxon>Bacilli</taxon>
        <taxon>Bacillales</taxon>
        <taxon>Staphylococcaceae</taxon>
        <taxon>Macrococcoides</taxon>
    </lineage>
</organism>
<gene>
    <name evidence="2" type="ORF">CW686_11235</name>
</gene>
<name>A0A855GJB2_9STAP</name>
<dbReference type="EMBL" id="PIXC01000037">
    <property type="protein sequence ID" value="PKE25250.1"/>
    <property type="molecule type" value="Genomic_DNA"/>
</dbReference>
<evidence type="ECO:0000259" key="1">
    <source>
        <dbReference type="Pfam" id="PF18737"/>
    </source>
</evidence>
<protein>
    <recommendedName>
        <fullName evidence="1">MAE-28990/MAE-18760-like HEPN domain-containing protein</fullName>
    </recommendedName>
</protein>
<reference evidence="2 3" key="1">
    <citation type="submission" date="2017-12" db="EMBL/GenBank/DDBJ databases">
        <title>Genomics of Macrococcus caseolyticus.</title>
        <authorList>
            <person name="MacFadyen A.C."/>
            <person name="Paterson G.K."/>
        </authorList>
    </citation>
    <scope>NUCLEOTIDE SEQUENCE [LARGE SCALE GENOMIC DNA]</scope>
    <source>
        <strain evidence="2 3">5788_EF188</strain>
    </source>
</reference>
<evidence type="ECO:0000313" key="3">
    <source>
        <dbReference type="Proteomes" id="UP000233482"/>
    </source>
</evidence>
<sequence length="226" mass="26848">MDIIKLEEKLSKDLSFRKQEITILDQNVFSVMKKEPIIKSSFLVLYAHFEGFTKVAMRLYLEYLNEQDIAVKHLTHNLQTLSHISKIIDIRQSNSVIKYHELTEMVNDDGKIFKVKQMDKSIIDTESNLKYKKLMDFLFMLDLTPKNFEMNIDGNIVTLDTRQNFIDEKILHKRNCIAHGENIKIEINEFQEVKDFVIEYMDKLYYYILEVCNNQMYKLEGIKSDI</sequence>
<dbReference type="AlphaFoldDB" id="A0A855GJB2"/>
<feature type="domain" description="MAE-28990/MAE-18760-like HEPN" evidence="1">
    <location>
        <begin position="6"/>
        <end position="217"/>
    </location>
</feature>
<accession>A0A855GJB2</accession>
<proteinExistence type="predicted"/>
<dbReference type="RefSeq" id="WP_086037961.1">
    <property type="nucleotide sequence ID" value="NZ_CP021058.1"/>
</dbReference>
<dbReference type="InterPro" id="IPR040788">
    <property type="entry name" value="HEPN_MAE_28990"/>
</dbReference>
<dbReference type="Proteomes" id="UP000233482">
    <property type="component" value="Unassembled WGS sequence"/>
</dbReference>
<evidence type="ECO:0000313" key="2">
    <source>
        <dbReference type="EMBL" id="PKE25250.1"/>
    </source>
</evidence>
<comment type="caution">
    <text evidence="2">The sequence shown here is derived from an EMBL/GenBank/DDBJ whole genome shotgun (WGS) entry which is preliminary data.</text>
</comment>